<proteinExistence type="predicted"/>
<feature type="compositionally biased region" description="Polar residues" evidence="1">
    <location>
        <begin position="277"/>
        <end position="290"/>
    </location>
</feature>
<sequence length="464" mass="51601">MGKRGGGAAPGQGSAKVIKGDQNSLLNANPYAPLAGGSGGTTVEKRIKLPPIFTPVKEIAKLMEAMNKAKLHPNYKLCSTGTKILCCTEELFNGVKSFFKQAKIEFYTHDVAAAKPMKVVIRGLPAREKPENIMDELVKVHKLKPVAVFEMTRQNKEINYRDSLYLIHLERGSATLAELKKIKAIAHIVVEWEMYRPQHREVTQCKNCQAFGHGTKNCAMAPKCPKCAGPHCEVDCEAEMDDETAVKCVNCGNNHPASDKACPKRAEFMLIRKKASTRNQPNRSNRGKSLTNDDENFPEIPRRPIPVLEPLPLPGKNPAGKPPGTPKPPPPGWGNPGGSKQQPLQQQPEEKLFSKDELLDIFDVMIEKMCRCRTRVEQLRTALTAKLQRGLDALAAYFAEWKIRINAAKTQTILFPHSGSHKLIPAADVKIKLEGNTIEWSKVRAKFQRRCAVSDIEVIRNIRL</sequence>
<name>A0ABD1DHA1_CULPP</name>
<evidence type="ECO:0008006" key="4">
    <source>
        <dbReference type="Google" id="ProtNLM"/>
    </source>
</evidence>
<keyword evidence="3" id="KW-1185">Reference proteome</keyword>
<feature type="compositionally biased region" description="Pro residues" evidence="1">
    <location>
        <begin position="303"/>
        <end position="333"/>
    </location>
</feature>
<feature type="compositionally biased region" description="Low complexity" evidence="1">
    <location>
        <begin position="338"/>
        <end position="347"/>
    </location>
</feature>
<evidence type="ECO:0000256" key="1">
    <source>
        <dbReference type="SAM" id="MobiDB-lite"/>
    </source>
</evidence>
<protein>
    <recommendedName>
        <fullName evidence="4">Gag-like protein</fullName>
    </recommendedName>
</protein>
<organism evidence="2 3">
    <name type="scientific">Culex pipiens pipiens</name>
    <name type="common">Northern house mosquito</name>
    <dbReference type="NCBI Taxonomy" id="38569"/>
    <lineage>
        <taxon>Eukaryota</taxon>
        <taxon>Metazoa</taxon>
        <taxon>Ecdysozoa</taxon>
        <taxon>Arthropoda</taxon>
        <taxon>Hexapoda</taxon>
        <taxon>Insecta</taxon>
        <taxon>Pterygota</taxon>
        <taxon>Neoptera</taxon>
        <taxon>Endopterygota</taxon>
        <taxon>Diptera</taxon>
        <taxon>Nematocera</taxon>
        <taxon>Culicoidea</taxon>
        <taxon>Culicidae</taxon>
        <taxon>Culicinae</taxon>
        <taxon>Culicini</taxon>
        <taxon>Culex</taxon>
        <taxon>Culex</taxon>
    </lineage>
</organism>
<dbReference type="AlphaFoldDB" id="A0ABD1DHA1"/>
<accession>A0ABD1DHA1</accession>
<evidence type="ECO:0000313" key="3">
    <source>
        <dbReference type="Proteomes" id="UP001562425"/>
    </source>
</evidence>
<feature type="region of interest" description="Disordered" evidence="1">
    <location>
        <begin position="273"/>
        <end position="349"/>
    </location>
</feature>
<reference evidence="2 3" key="1">
    <citation type="submission" date="2024-05" db="EMBL/GenBank/DDBJ databases">
        <title>Culex pipiens pipiens assembly and annotation.</title>
        <authorList>
            <person name="Alout H."/>
            <person name="Durand T."/>
        </authorList>
    </citation>
    <scope>NUCLEOTIDE SEQUENCE [LARGE SCALE GENOMIC DNA]</scope>
    <source>
        <strain evidence="2">HA-2024</strain>
        <tissue evidence="2">Whole body</tissue>
    </source>
</reference>
<dbReference type="EMBL" id="JBEHCU010006141">
    <property type="protein sequence ID" value="KAL1397799.1"/>
    <property type="molecule type" value="Genomic_DNA"/>
</dbReference>
<comment type="caution">
    <text evidence="2">The sequence shown here is derived from an EMBL/GenBank/DDBJ whole genome shotgun (WGS) entry which is preliminary data.</text>
</comment>
<dbReference type="Proteomes" id="UP001562425">
    <property type="component" value="Unassembled WGS sequence"/>
</dbReference>
<gene>
    <name evidence="2" type="ORF">pipiens_009467</name>
</gene>
<evidence type="ECO:0000313" key="2">
    <source>
        <dbReference type="EMBL" id="KAL1397799.1"/>
    </source>
</evidence>